<sequence>RSNALRTTGLNLPQPPSDQRSISPPQVLLARWSDAIITPLPPTAIKATLLCLATAQHTPTLNEPHPTLPPSPPPSSSSRQRGATAAICPPGAAFAPNHLSSTRVTWFLPSLAGVPFTGLRLRRLEQGTSQLSHSAAARALLRRHQAWLFGRH</sequence>
<dbReference type="EMBL" id="SPHZ02000007">
    <property type="protein sequence ID" value="KAF0907442.1"/>
    <property type="molecule type" value="Genomic_DNA"/>
</dbReference>
<protein>
    <submittedName>
        <fullName evidence="2">Uncharacterized protein</fullName>
    </submittedName>
</protein>
<evidence type="ECO:0000256" key="1">
    <source>
        <dbReference type="SAM" id="MobiDB-lite"/>
    </source>
</evidence>
<feature type="non-terminal residue" evidence="2">
    <location>
        <position position="1"/>
    </location>
</feature>
<dbReference type="AlphaFoldDB" id="A0A6G1D548"/>
<feature type="region of interest" description="Disordered" evidence="1">
    <location>
        <begin position="58"/>
        <end position="83"/>
    </location>
</feature>
<dbReference type="Proteomes" id="UP000479710">
    <property type="component" value="Unassembled WGS sequence"/>
</dbReference>
<gene>
    <name evidence="2" type="ORF">E2562_017377</name>
</gene>
<evidence type="ECO:0000313" key="2">
    <source>
        <dbReference type="EMBL" id="KAF0907442.1"/>
    </source>
</evidence>
<comment type="caution">
    <text evidence="2">The sequence shown here is derived from an EMBL/GenBank/DDBJ whole genome shotgun (WGS) entry which is preliminary data.</text>
</comment>
<feature type="compositionally biased region" description="Pro residues" evidence="1">
    <location>
        <begin position="66"/>
        <end position="75"/>
    </location>
</feature>
<name>A0A6G1D548_9ORYZ</name>
<feature type="region of interest" description="Disordered" evidence="1">
    <location>
        <begin position="1"/>
        <end position="23"/>
    </location>
</feature>
<evidence type="ECO:0000313" key="3">
    <source>
        <dbReference type="Proteomes" id="UP000479710"/>
    </source>
</evidence>
<accession>A0A6G1D548</accession>
<keyword evidence="3" id="KW-1185">Reference proteome</keyword>
<reference evidence="2 3" key="1">
    <citation type="submission" date="2019-11" db="EMBL/GenBank/DDBJ databases">
        <title>Whole genome sequence of Oryza granulata.</title>
        <authorList>
            <person name="Li W."/>
        </authorList>
    </citation>
    <scope>NUCLEOTIDE SEQUENCE [LARGE SCALE GENOMIC DNA]</scope>
    <source>
        <strain evidence="3">cv. Menghai</strain>
        <tissue evidence="2">Leaf</tissue>
    </source>
</reference>
<proteinExistence type="predicted"/>
<organism evidence="2 3">
    <name type="scientific">Oryza meyeriana var. granulata</name>
    <dbReference type="NCBI Taxonomy" id="110450"/>
    <lineage>
        <taxon>Eukaryota</taxon>
        <taxon>Viridiplantae</taxon>
        <taxon>Streptophyta</taxon>
        <taxon>Embryophyta</taxon>
        <taxon>Tracheophyta</taxon>
        <taxon>Spermatophyta</taxon>
        <taxon>Magnoliopsida</taxon>
        <taxon>Liliopsida</taxon>
        <taxon>Poales</taxon>
        <taxon>Poaceae</taxon>
        <taxon>BOP clade</taxon>
        <taxon>Oryzoideae</taxon>
        <taxon>Oryzeae</taxon>
        <taxon>Oryzinae</taxon>
        <taxon>Oryza</taxon>
        <taxon>Oryza meyeriana</taxon>
    </lineage>
</organism>